<evidence type="ECO:0000313" key="11">
    <source>
        <dbReference type="Proteomes" id="UP000177817"/>
    </source>
</evidence>
<dbReference type="PRINTS" id="PR01806">
    <property type="entry name" value="VIRFACTRMVIN"/>
</dbReference>
<reference evidence="10 11" key="1">
    <citation type="journal article" date="2016" name="Nat. Commun.">
        <title>Thousands of microbial genomes shed light on interconnected biogeochemical processes in an aquifer system.</title>
        <authorList>
            <person name="Anantharaman K."/>
            <person name="Brown C.T."/>
            <person name="Hug L.A."/>
            <person name="Sharon I."/>
            <person name="Castelle C.J."/>
            <person name="Probst A.J."/>
            <person name="Thomas B.C."/>
            <person name="Singh A."/>
            <person name="Wilkins M.J."/>
            <person name="Karaoz U."/>
            <person name="Brodie E.L."/>
            <person name="Williams K.H."/>
            <person name="Hubbard S.S."/>
            <person name="Banfield J.F."/>
        </authorList>
    </citation>
    <scope>NUCLEOTIDE SEQUENCE [LARGE SCALE GENOMIC DNA]</scope>
</reference>
<keyword evidence="4 8" id="KW-0133">Cell shape</keyword>
<dbReference type="PANTHER" id="PTHR47019">
    <property type="entry name" value="LIPID II FLIPPASE MURJ"/>
    <property type="match status" value="1"/>
</dbReference>
<evidence type="ECO:0000256" key="6">
    <source>
        <dbReference type="ARBA" id="ARBA00022989"/>
    </source>
</evidence>
<dbReference type="GO" id="GO:0015648">
    <property type="term" value="F:lipid-linked peptidoglycan transporter activity"/>
    <property type="evidence" value="ECO:0007669"/>
    <property type="project" value="UniProtKB-UniRule"/>
</dbReference>
<dbReference type="EMBL" id="MHKK01000018">
    <property type="protein sequence ID" value="OGY90061.1"/>
    <property type="molecule type" value="Genomic_DNA"/>
</dbReference>
<name>A0A1G2BLK5_9BACT</name>
<evidence type="ECO:0000256" key="3">
    <source>
        <dbReference type="ARBA" id="ARBA00022692"/>
    </source>
</evidence>
<feature type="transmembrane region" description="Helical" evidence="8">
    <location>
        <begin position="174"/>
        <end position="201"/>
    </location>
</feature>
<feature type="transmembrane region" description="Helical" evidence="8">
    <location>
        <begin position="12"/>
        <end position="34"/>
    </location>
</feature>
<dbReference type="GO" id="GO:0009252">
    <property type="term" value="P:peptidoglycan biosynthetic process"/>
    <property type="evidence" value="ECO:0007669"/>
    <property type="project" value="UniProtKB-UniRule"/>
</dbReference>
<sequence length="523" mass="56816">MRFQTLVRSISSTAGGGALLIAAFSVVSKLLGFLRDRLIAGHFGASRIADIYFASFRIPDFIFNILVLGALTSAFIPIFQKTWNSDRRAGIELSNSILNILLLVIGVLAALLVVLAPQVMPLIVPGFQPSEMALTVTMTRIMLVSLLFFTASNVLSGVLNAWHKFFTFAVSSAVYNVGIIFGIVLLYPIFGIYGLSFGVVLGSALHFGVQLAESLVRGWRYAPVIRISAAAKRIFVLMIPRAIGLAASQINQTIILILASALPAGHLAIFMYADNLRSFPIGIFGISLAVATFPSFSQTLAANDLTRFRTIFSRRFRQIIFFLIPISFTILLLRAHIVRVVLGSGSFDWNATLLTAQTLGYFAIAISAQGLIPLMARAFYAAEDTRTPVIISISGMCITIGLALFLVRYFGLIGLAIADASANLLMMLAFFIFLHAKLGDLNDHEIARAVRRILSISLVSAAIVHFTLQATDVLLASRTFVGVLLHGTVAGSAGIITYLTLALLLNFDEAAVIRNFLRRTFRT</sequence>
<gene>
    <name evidence="8" type="primary">murJ</name>
    <name evidence="10" type="ORF">A2677_02645</name>
</gene>
<feature type="transmembrane region" description="Helical" evidence="8">
    <location>
        <begin position="100"/>
        <end position="120"/>
    </location>
</feature>
<dbReference type="PIRSF" id="PIRSF002869">
    <property type="entry name" value="MviN"/>
    <property type="match status" value="1"/>
</dbReference>
<comment type="subcellular location">
    <subcellularLocation>
        <location evidence="1 8">Cell membrane</location>
        <topology evidence="1 8">Multi-pass membrane protein</topology>
    </subcellularLocation>
</comment>
<evidence type="ECO:0000256" key="1">
    <source>
        <dbReference type="ARBA" id="ARBA00004651"/>
    </source>
</evidence>
<feature type="transmembrane region" description="Helical" evidence="8">
    <location>
        <begin position="279"/>
        <end position="297"/>
    </location>
</feature>
<protein>
    <recommendedName>
        <fullName evidence="8">Probable lipid II flippase MurJ</fullName>
    </recommendedName>
</protein>
<feature type="transmembrane region" description="Helical" evidence="8">
    <location>
        <begin position="61"/>
        <end position="79"/>
    </location>
</feature>
<comment type="pathway">
    <text evidence="8">Cell wall biogenesis; peptidoglycan biosynthesis.</text>
</comment>
<dbReference type="CDD" id="cd13123">
    <property type="entry name" value="MATE_MurJ_like"/>
    <property type="match status" value="1"/>
</dbReference>
<comment type="caution">
    <text evidence="10">The sequence shown here is derived from an EMBL/GenBank/DDBJ whole genome shotgun (WGS) entry which is preliminary data.</text>
</comment>
<evidence type="ECO:0000256" key="5">
    <source>
        <dbReference type="ARBA" id="ARBA00022984"/>
    </source>
</evidence>
<feature type="transmembrane region" description="Helical" evidence="8">
    <location>
        <begin position="358"/>
        <end position="376"/>
    </location>
</feature>
<dbReference type="GO" id="GO:0034204">
    <property type="term" value="P:lipid translocation"/>
    <property type="evidence" value="ECO:0007669"/>
    <property type="project" value="TreeGrafter"/>
</dbReference>
<organism evidence="10 11">
    <name type="scientific">Candidatus Komeilibacteria bacterium RIFCSPHIGHO2_01_FULL_52_14</name>
    <dbReference type="NCBI Taxonomy" id="1798549"/>
    <lineage>
        <taxon>Bacteria</taxon>
        <taxon>Candidatus Komeiliibacteriota</taxon>
    </lineage>
</organism>
<keyword evidence="2 8" id="KW-1003">Cell membrane</keyword>
<dbReference type="GO" id="GO:0005886">
    <property type="term" value="C:plasma membrane"/>
    <property type="evidence" value="ECO:0007669"/>
    <property type="project" value="UniProtKB-SubCell"/>
</dbReference>
<keyword evidence="5 8" id="KW-0573">Peptidoglycan synthesis</keyword>
<evidence type="ECO:0000256" key="4">
    <source>
        <dbReference type="ARBA" id="ARBA00022960"/>
    </source>
</evidence>
<feature type="transmembrane region" description="Helical" evidence="8">
    <location>
        <begin position="140"/>
        <end position="162"/>
    </location>
</feature>
<feature type="transmembrane region" description="Helical" evidence="8">
    <location>
        <begin position="318"/>
        <end position="338"/>
    </location>
</feature>
<dbReference type="UniPathway" id="UPA00219"/>
<dbReference type="Proteomes" id="UP000177817">
    <property type="component" value="Unassembled WGS sequence"/>
</dbReference>
<dbReference type="InterPro" id="IPR051050">
    <property type="entry name" value="Lipid_II_flippase_MurJ/MviN"/>
</dbReference>
<keyword evidence="8 9" id="KW-0813">Transport</keyword>
<keyword evidence="7 8" id="KW-0472">Membrane</keyword>
<evidence type="ECO:0000313" key="10">
    <source>
        <dbReference type="EMBL" id="OGY90061.1"/>
    </source>
</evidence>
<dbReference type="InterPro" id="IPR004268">
    <property type="entry name" value="MurJ"/>
</dbReference>
<accession>A0A1G2BLK5</accession>
<comment type="function">
    <text evidence="8 9">Involved in peptidoglycan biosynthesis. Transports lipid-linked peptidoglycan precursors from the inner to the outer leaflet of the cytoplasmic membrane.</text>
</comment>
<keyword evidence="6 8" id="KW-1133">Transmembrane helix</keyword>
<dbReference type="PANTHER" id="PTHR47019:SF1">
    <property type="entry name" value="LIPID II FLIPPASE MURJ"/>
    <property type="match status" value="1"/>
</dbReference>
<dbReference type="NCBIfam" id="TIGR01695">
    <property type="entry name" value="murJ_mviN"/>
    <property type="match status" value="1"/>
</dbReference>
<evidence type="ECO:0000256" key="2">
    <source>
        <dbReference type="ARBA" id="ARBA00022475"/>
    </source>
</evidence>
<keyword evidence="3 8" id="KW-0812">Transmembrane</keyword>
<evidence type="ECO:0000256" key="7">
    <source>
        <dbReference type="ARBA" id="ARBA00023136"/>
    </source>
</evidence>
<dbReference type="AlphaFoldDB" id="A0A1G2BLK5"/>
<feature type="transmembrane region" description="Helical" evidence="8">
    <location>
        <begin position="483"/>
        <end position="505"/>
    </location>
</feature>
<dbReference type="HAMAP" id="MF_02078">
    <property type="entry name" value="MurJ_MviN"/>
    <property type="match status" value="1"/>
</dbReference>
<evidence type="ECO:0000256" key="9">
    <source>
        <dbReference type="PIRNR" id="PIRNR002869"/>
    </source>
</evidence>
<dbReference type="GO" id="GO:0008360">
    <property type="term" value="P:regulation of cell shape"/>
    <property type="evidence" value="ECO:0007669"/>
    <property type="project" value="UniProtKB-UniRule"/>
</dbReference>
<dbReference type="Pfam" id="PF03023">
    <property type="entry name" value="MurJ"/>
    <property type="match status" value="1"/>
</dbReference>
<dbReference type="GO" id="GO:0071555">
    <property type="term" value="P:cell wall organization"/>
    <property type="evidence" value="ECO:0007669"/>
    <property type="project" value="UniProtKB-UniRule"/>
</dbReference>
<proteinExistence type="inferred from homology"/>
<evidence type="ECO:0000256" key="8">
    <source>
        <dbReference type="HAMAP-Rule" id="MF_02078"/>
    </source>
</evidence>
<feature type="transmembrane region" description="Helical" evidence="8">
    <location>
        <begin position="413"/>
        <end position="433"/>
    </location>
</feature>
<feature type="transmembrane region" description="Helical" evidence="8">
    <location>
        <begin position="388"/>
        <end position="407"/>
    </location>
</feature>
<feature type="transmembrane region" description="Helical" evidence="8">
    <location>
        <begin position="453"/>
        <end position="471"/>
    </location>
</feature>
<comment type="similarity">
    <text evidence="8 9">Belongs to the MurJ/MviN family.</text>
</comment>
<keyword evidence="8 9" id="KW-0961">Cell wall biogenesis/degradation</keyword>